<dbReference type="EMBL" id="ATBP01000578">
    <property type="protein sequence ID" value="ETR69721.1"/>
    <property type="molecule type" value="Genomic_DNA"/>
</dbReference>
<name>A0A1V1P4H7_9BACT</name>
<protein>
    <recommendedName>
        <fullName evidence="3">ATP-binding protein</fullName>
    </recommendedName>
</protein>
<dbReference type="Gene3D" id="3.40.50.300">
    <property type="entry name" value="P-loop containing nucleotide triphosphate hydrolases"/>
    <property type="match status" value="1"/>
</dbReference>
<feature type="non-terminal residue" evidence="1">
    <location>
        <position position="1"/>
    </location>
</feature>
<sequence>QTGKTTNMIAFARELNAGGNYIGLYVNVESGQACKNDVEAVNEIIISELEHYALTFLPDQYQPSDDCYKIRSFKTGLSAFLTKWCRELPKPLVLFLDEIDALIGDSLISVLRQLRSGYTRRPKAFPHAMCLIGVRDIRDDRIYSDSSKKYIIGGSAFNIKEKSIRLNNFTFDQVKDLYTQHTDQTGQAFTNQAIERVFELTDGQPWLVNALAREICFEKSIAHGQTVTVEHVDIAREVLIERRDVHLDQLADKLTEPRVMRVIQTILLGEYQENNILPDDIQYLIDLGLIKKGSGGLEIANPIYREVIPRELTEVTQISINQNPAWYIHENGKLNIDKLLDEYIRFYKQHSEMITARKTYTEAAHHLFFMAWLQRIVNSGGIIEREYAAGLKRLDLCIKFSGEYFAFELKLSSKSALDEGKKQLVEYLNRLELTSGYLIIFSRNKIDDWDVLGKREVVTFEGKQIEIIYL</sequence>
<dbReference type="SUPFAM" id="SSF52540">
    <property type="entry name" value="P-loop containing nucleoside triphosphate hydrolases"/>
    <property type="match status" value="1"/>
</dbReference>
<organism evidence="1 2">
    <name type="scientific">Candidatus Magnetoglobus multicellularis str. Araruama</name>
    <dbReference type="NCBI Taxonomy" id="890399"/>
    <lineage>
        <taxon>Bacteria</taxon>
        <taxon>Pseudomonadati</taxon>
        <taxon>Thermodesulfobacteriota</taxon>
        <taxon>Desulfobacteria</taxon>
        <taxon>Desulfobacterales</taxon>
        <taxon>Desulfobacteraceae</taxon>
        <taxon>Candidatus Magnetoglobus</taxon>
    </lineage>
</organism>
<evidence type="ECO:0008006" key="3">
    <source>
        <dbReference type="Google" id="ProtNLM"/>
    </source>
</evidence>
<proteinExistence type="predicted"/>
<gene>
    <name evidence="1" type="ORF">OMM_09354</name>
</gene>
<comment type="caution">
    <text evidence="1">The sequence shown here is derived from an EMBL/GenBank/DDBJ whole genome shotgun (WGS) entry which is preliminary data.</text>
</comment>
<evidence type="ECO:0000313" key="2">
    <source>
        <dbReference type="Proteomes" id="UP000189670"/>
    </source>
</evidence>
<dbReference type="Proteomes" id="UP000189670">
    <property type="component" value="Unassembled WGS sequence"/>
</dbReference>
<reference evidence="2" key="1">
    <citation type="submission" date="2012-11" db="EMBL/GenBank/DDBJ databases">
        <authorList>
            <person name="Lucero-Rivera Y.E."/>
            <person name="Tovar-Ramirez D."/>
        </authorList>
    </citation>
    <scope>NUCLEOTIDE SEQUENCE [LARGE SCALE GENOMIC DNA]</scope>
    <source>
        <strain evidence="2">Araruama</strain>
    </source>
</reference>
<dbReference type="AlphaFoldDB" id="A0A1V1P4H7"/>
<dbReference type="InterPro" id="IPR027417">
    <property type="entry name" value="P-loop_NTPase"/>
</dbReference>
<evidence type="ECO:0000313" key="1">
    <source>
        <dbReference type="EMBL" id="ETR69721.1"/>
    </source>
</evidence>
<dbReference type="Pfam" id="PF14516">
    <property type="entry name" value="AAA_35"/>
    <property type="match status" value="1"/>
</dbReference>
<accession>A0A1V1P4H7</accession>